<keyword evidence="8" id="KW-0067">ATP-binding</keyword>
<dbReference type="Pfam" id="PF00072">
    <property type="entry name" value="Response_reg"/>
    <property type="match status" value="1"/>
</dbReference>
<evidence type="ECO:0000313" key="22">
    <source>
        <dbReference type="Proteomes" id="UP000525652"/>
    </source>
</evidence>
<dbReference type="InterPro" id="IPR001789">
    <property type="entry name" value="Sig_transdc_resp-reg_receiver"/>
</dbReference>
<dbReference type="Pfam" id="PF13426">
    <property type="entry name" value="PAS_9"/>
    <property type="match status" value="1"/>
</dbReference>
<evidence type="ECO:0000259" key="19">
    <source>
        <dbReference type="PROSITE" id="PS50113"/>
    </source>
</evidence>
<dbReference type="CDD" id="cd00130">
    <property type="entry name" value="PAS"/>
    <property type="match status" value="2"/>
</dbReference>
<evidence type="ECO:0000259" key="16">
    <source>
        <dbReference type="PROSITE" id="PS50109"/>
    </source>
</evidence>
<evidence type="ECO:0000256" key="9">
    <source>
        <dbReference type="ARBA" id="ARBA00022989"/>
    </source>
</evidence>
<feature type="domain" description="HPt" evidence="20">
    <location>
        <begin position="1009"/>
        <end position="1104"/>
    </location>
</feature>
<dbReference type="Gene3D" id="1.10.287.130">
    <property type="match status" value="1"/>
</dbReference>
<dbReference type="InterPro" id="IPR008207">
    <property type="entry name" value="Sig_transdc_His_kin_Hpt_dom"/>
</dbReference>
<evidence type="ECO:0000256" key="1">
    <source>
        <dbReference type="ARBA" id="ARBA00000085"/>
    </source>
</evidence>
<accession>A0A7X1B0G1</accession>
<organism evidence="21 22">
    <name type="scientific">Puniceicoccus vermicola</name>
    <dbReference type="NCBI Taxonomy" id="388746"/>
    <lineage>
        <taxon>Bacteria</taxon>
        <taxon>Pseudomonadati</taxon>
        <taxon>Verrucomicrobiota</taxon>
        <taxon>Opitutia</taxon>
        <taxon>Puniceicoccales</taxon>
        <taxon>Puniceicoccaceae</taxon>
        <taxon>Puniceicoccus</taxon>
    </lineage>
</organism>
<dbReference type="InterPro" id="IPR004358">
    <property type="entry name" value="Sig_transdc_His_kin-like_C"/>
</dbReference>
<feature type="modified residue" description="Phosphohistidine" evidence="12">
    <location>
        <position position="1048"/>
    </location>
</feature>
<evidence type="ECO:0000259" key="17">
    <source>
        <dbReference type="PROSITE" id="PS50110"/>
    </source>
</evidence>
<feature type="domain" description="PAS" evidence="18">
    <location>
        <begin position="199"/>
        <end position="270"/>
    </location>
</feature>
<dbReference type="Pfam" id="PF01627">
    <property type="entry name" value="Hpt"/>
    <property type="match status" value="1"/>
</dbReference>
<dbReference type="NCBIfam" id="TIGR00229">
    <property type="entry name" value="sensory_box"/>
    <property type="match status" value="2"/>
</dbReference>
<feature type="modified residue" description="4-aspartylphosphate" evidence="13">
    <location>
        <position position="896"/>
    </location>
</feature>
<feature type="compositionally biased region" description="Acidic residues" evidence="15">
    <location>
        <begin position="976"/>
        <end position="987"/>
    </location>
</feature>
<dbReference type="InterPro" id="IPR003594">
    <property type="entry name" value="HATPase_dom"/>
</dbReference>
<dbReference type="SUPFAM" id="SSF55785">
    <property type="entry name" value="PYP-like sensor domain (PAS domain)"/>
    <property type="match status" value="2"/>
</dbReference>
<dbReference type="RefSeq" id="WP_185693972.1">
    <property type="nucleotide sequence ID" value="NZ_JACHVA010000126.1"/>
</dbReference>
<evidence type="ECO:0000259" key="20">
    <source>
        <dbReference type="PROSITE" id="PS50894"/>
    </source>
</evidence>
<dbReference type="CDD" id="cd17546">
    <property type="entry name" value="REC_hyHK_CKI1_RcsC-like"/>
    <property type="match status" value="1"/>
</dbReference>
<dbReference type="Gene3D" id="3.40.50.2300">
    <property type="match status" value="1"/>
</dbReference>
<dbReference type="SUPFAM" id="SSF47226">
    <property type="entry name" value="Histidine-containing phosphotransfer domain, HPT domain"/>
    <property type="match status" value="1"/>
</dbReference>
<dbReference type="GO" id="GO:0005524">
    <property type="term" value="F:ATP binding"/>
    <property type="evidence" value="ECO:0007669"/>
    <property type="project" value="UniProtKB-KW"/>
</dbReference>
<evidence type="ECO:0000256" key="6">
    <source>
        <dbReference type="ARBA" id="ARBA00022692"/>
    </source>
</evidence>
<dbReference type="SMART" id="SM00387">
    <property type="entry name" value="HATPase_c"/>
    <property type="match status" value="1"/>
</dbReference>
<dbReference type="PROSITE" id="PS50113">
    <property type="entry name" value="PAC"/>
    <property type="match status" value="1"/>
</dbReference>
<dbReference type="InterPro" id="IPR011006">
    <property type="entry name" value="CheY-like_superfamily"/>
</dbReference>
<protein>
    <recommendedName>
        <fullName evidence="3">histidine kinase</fullName>
        <ecNumber evidence="3">2.7.13.3</ecNumber>
    </recommendedName>
</protein>
<keyword evidence="4" id="KW-1003">Cell membrane</keyword>
<dbReference type="EC" id="2.7.13.3" evidence="3"/>
<dbReference type="InterPro" id="IPR036641">
    <property type="entry name" value="HPT_dom_sf"/>
</dbReference>
<dbReference type="InterPro" id="IPR003661">
    <property type="entry name" value="HisK_dim/P_dom"/>
</dbReference>
<feature type="domain" description="Histidine kinase" evidence="16">
    <location>
        <begin position="467"/>
        <end position="689"/>
    </location>
</feature>
<dbReference type="PRINTS" id="PR00344">
    <property type="entry name" value="BCTRLSENSOR"/>
</dbReference>
<dbReference type="GO" id="GO:0005886">
    <property type="term" value="C:plasma membrane"/>
    <property type="evidence" value="ECO:0007669"/>
    <property type="project" value="UniProtKB-SubCell"/>
</dbReference>
<dbReference type="SMART" id="SM00388">
    <property type="entry name" value="HisKA"/>
    <property type="match status" value="1"/>
</dbReference>
<evidence type="ECO:0000313" key="21">
    <source>
        <dbReference type="EMBL" id="MBC2603340.1"/>
    </source>
</evidence>
<dbReference type="PANTHER" id="PTHR45339">
    <property type="entry name" value="HYBRID SIGNAL TRANSDUCTION HISTIDINE KINASE J"/>
    <property type="match status" value="1"/>
</dbReference>
<dbReference type="CDD" id="cd16922">
    <property type="entry name" value="HATPase_EvgS-ArcB-TorS-like"/>
    <property type="match status" value="1"/>
</dbReference>
<feature type="domain" description="PAC" evidence="19">
    <location>
        <begin position="150"/>
        <end position="202"/>
    </location>
</feature>
<dbReference type="PROSITE" id="PS50894">
    <property type="entry name" value="HPT"/>
    <property type="match status" value="1"/>
</dbReference>
<evidence type="ECO:0000256" key="10">
    <source>
        <dbReference type="ARBA" id="ARBA00023012"/>
    </source>
</evidence>
<dbReference type="Gene3D" id="1.20.120.160">
    <property type="entry name" value="HPT domain"/>
    <property type="match status" value="1"/>
</dbReference>
<dbReference type="PROSITE" id="PS50109">
    <property type="entry name" value="HIS_KIN"/>
    <property type="match status" value="1"/>
</dbReference>
<dbReference type="EMBL" id="JACHVA010000126">
    <property type="protein sequence ID" value="MBC2603340.1"/>
    <property type="molecule type" value="Genomic_DNA"/>
</dbReference>
<keyword evidence="6" id="KW-0812">Transmembrane</keyword>
<dbReference type="Pfam" id="PF08447">
    <property type="entry name" value="PAS_3"/>
    <property type="match status" value="1"/>
</dbReference>
<dbReference type="PANTHER" id="PTHR45339:SF1">
    <property type="entry name" value="HYBRID SIGNAL TRANSDUCTION HISTIDINE KINASE J"/>
    <property type="match status" value="1"/>
</dbReference>
<dbReference type="InterPro" id="IPR005467">
    <property type="entry name" value="His_kinase_dom"/>
</dbReference>
<dbReference type="InterPro" id="IPR035965">
    <property type="entry name" value="PAS-like_dom_sf"/>
</dbReference>
<comment type="catalytic activity">
    <reaction evidence="1">
        <text>ATP + protein L-histidine = ADP + protein N-phospho-L-histidine.</text>
        <dbReference type="EC" id="2.7.13.3"/>
    </reaction>
</comment>
<dbReference type="SMART" id="SM00448">
    <property type="entry name" value="REC"/>
    <property type="match status" value="1"/>
</dbReference>
<evidence type="ECO:0000256" key="7">
    <source>
        <dbReference type="ARBA" id="ARBA00022741"/>
    </source>
</evidence>
<evidence type="ECO:0000259" key="18">
    <source>
        <dbReference type="PROSITE" id="PS50112"/>
    </source>
</evidence>
<evidence type="ECO:0000256" key="13">
    <source>
        <dbReference type="PROSITE-ProRule" id="PRU00169"/>
    </source>
</evidence>
<dbReference type="SUPFAM" id="SSF47384">
    <property type="entry name" value="Homodimeric domain of signal transducing histidine kinase"/>
    <property type="match status" value="1"/>
</dbReference>
<evidence type="ECO:0000256" key="2">
    <source>
        <dbReference type="ARBA" id="ARBA00004651"/>
    </source>
</evidence>
<dbReference type="PROSITE" id="PS50112">
    <property type="entry name" value="PAS"/>
    <property type="match status" value="2"/>
</dbReference>
<dbReference type="Gene3D" id="3.30.565.10">
    <property type="entry name" value="Histidine kinase-like ATPase, C-terminal domain"/>
    <property type="match status" value="1"/>
</dbReference>
<dbReference type="Gene3D" id="3.30.450.20">
    <property type="entry name" value="PAS domain"/>
    <property type="match status" value="3"/>
</dbReference>
<keyword evidence="22" id="KW-1185">Reference proteome</keyword>
<dbReference type="SMART" id="SM00091">
    <property type="entry name" value="PAS"/>
    <property type="match status" value="2"/>
</dbReference>
<dbReference type="PROSITE" id="PS50110">
    <property type="entry name" value="RESPONSE_REGULATORY"/>
    <property type="match status" value="1"/>
</dbReference>
<evidence type="ECO:0000256" key="8">
    <source>
        <dbReference type="ARBA" id="ARBA00022840"/>
    </source>
</evidence>
<feature type="coiled-coil region" evidence="14">
    <location>
        <begin position="13"/>
        <end position="40"/>
    </location>
</feature>
<dbReference type="Proteomes" id="UP000525652">
    <property type="component" value="Unassembled WGS sequence"/>
</dbReference>
<evidence type="ECO:0000256" key="12">
    <source>
        <dbReference type="PROSITE-ProRule" id="PRU00110"/>
    </source>
</evidence>
<keyword evidence="7" id="KW-0547">Nucleotide-binding</keyword>
<sequence length="1109" mass="124250">MSQNEQSEYQIGYAREKKARKEAERLLEEKSLELFKLNEELRIKSSELSSLVKTRTEELEKQRSVTMNTYADLVASERRYSDIAEVVGGYLWEMDADFRFLSVTKQVSEVFGYSSGELVGHSLFEFIPEEDVSRLQAVFKNNLSRGYSFKNVRSRTCRKDGDIVWQMFGAAPTFDQQGHFTGARGAGVEIPERGTSSNQLNLLYIALTNASEGFAVTDRNGRFTYLNPAHVEMYGYDTIDELIGQHWSMLYQPEVIQELEERIGKSLAETGLFQTETTGLRKDGSTFPEICSLRLLPDGGILCICRDDTERQRYVDRLASKNQLLSSLLDNLTTGIHFENLRVGNTVTNQHLFELFPVLSEDSKTTYETAEGFLNCVRKKILDGDSFVDIASKSIEAREPVRNQECELVDGRFVAFDYVPVVVLGEFFGHFCIFRDITESKEHQRTLELARQEAVSGAEAKSLFLANMSHEVRTPLNGIVGMSRLLMGEKLSDKQMMYLRSIQASADSLMQVISDILDYSKLEAGKMGLEPVDFSPTAMIDSVASVFLLRHVHSDQVKFYINYEPTLPPLIRGDDGRIKEILQNLLSNSFKFTKEGFVALDVRLDRFEHGEYWVDFLVEDTGIGISEEAKKKIFEPFTQADNSVSRRFGGTGLGLTICRNFVSLMGGEFSMESEVGKGSCFKVSLPFPPASAPPKKKVREQLEEILHVEVVATDARLEKSIVSMIAVNGVSVASNSNPKAAFAQIQEEKDEGPLVCVIAGSVLTKNNARLVQQLVDEIPELRFLFVGIEGEIPLEIDSEKFMRLDFPISRDVLLNAIFRTSQHYPGENYLEDPLAEGEESLLLKGKNFLLAEDNRINQMVAKSTLEQMGASVDIAANGFEAVSMHQQFTYDLILMDVHMPDMDGIEATRTIRSTGSKIPIVALTADAKPDSKELFLNAGMDDYLSKPLMVNDMIEILRSTIGVSSASSVRAPKEDSTEEIVDSEEASQTDSTHSEYLDLEALAAVIGGDFEAARSIVSDFLEKTQEEIDSVLEVIEQKDWGAAKSLFHKIAGSSFTVRAENLAHRAREAELYVQEDEIDETQVSGMVDRVTEALQETRRVFEELKWEGA</sequence>
<evidence type="ECO:0000256" key="11">
    <source>
        <dbReference type="ARBA" id="ARBA00023136"/>
    </source>
</evidence>
<dbReference type="InterPro" id="IPR036890">
    <property type="entry name" value="HATPase_C_sf"/>
</dbReference>
<keyword evidence="5 13" id="KW-0597">Phosphoprotein</keyword>
<dbReference type="FunFam" id="3.30.565.10:FF:000010">
    <property type="entry name" value="Sensor histidine kinase RcsC"/>
    <property type="match status" value="1"/>
</dbReference>
<comment type="caution">
    <text evidence="21">The sequence shown here is derived from an EMBL/GenBank/DDBJ whole genome shotgun (WGS) entry which is preliminary data.</text>
</comment>
<dbReference type="InterPro" id="IPR000014">
    <property type="entry name" value="PAS"/>
</dbReference>
<dbReference type="SUPFAM" id="SSF55874">
    <property type="entry name" value="ATPase domain of HSP90 chaperone/DNA topoisomerase II/histidine kinase"/>
    <property type="match status" value="1"/>
</dbReference>
<dbReference type="InterPro" id="IPR000700">
    <property type="entry name" value="PAS-assoc_C"/>
</dbReference>
<feature type="domain" description="PAS" evidence="18">
    <location>
        <begin position="76"/>
        <end position="146"/>
    </location>
</feature>
<dbReference type="AlphaFoldDB" id="A0A7X1B0G1"/>
<evidence type="ECO:0000256" key="5">
    <source>
        <dbReference type="ARBA" id="ARBA00022553"/>
    </source>
</evidence>
<feature type="domain" description="Response regulatory" evidence="17">
    <location>
        <begin position="847"/>
        <end position="961"/>
    </location>
</feature>
<comment type="subcellular location">
    <subcellularLocation>
        <location evidence="2">Cell membrane</location>
        <topology evidence="2">Multi-pass membrane protein</topology>
    </subcellularLocation>
</comment>
<evidence type="ECO:0000256" key="4">
    <source>
        <dbReference type="ARBA" id="ARBA00022475"/>
    </source>
</evidence>
<keyword evidence="10" id="KW-0902">Two-component regulatory system</keyword>
<dbReference type="Pfam" id="PF00512">
    <property type="entry name" value="HisKA"/>
    <property type="match status" value="1"/>
</dbReference>
<dbReference type="Pfam" id="PF02518">
    <property type="entry name" value="HATPase_c"/>
    <property type="match status" value="1"/>
</dbReference>
<evidence type="ECO:0000256" key="14">
    <source>
        <dbReference type="SAM" id="Coils"/>
    </source>
</evidence>
<evidence type="ECO:0000256" key="15">
    <source>
        <dbReference type="SAM" id="MobiDB-lite"/>
    </source>
</evidence>
<dbReference type="SUPFAM" id="SSF52172">
    <property type="entry name" value="CheY-like"/>
    <property type="match status" value="1"/>
</dbReference>
<dbReference type="GO" id="GO:0000155">
    <property type="term" value="F:phosphorelay sensor kinase activity"/>
    <property type="evidence" value="ECO:0007669"/>
    <property type="project" value="InterPro"/>
</dbReference>
<reference evidence="21 22" key="1">
    <citation type="submission" date="2020-07" db="EMBL/GenBank/DDBJ databases">
        <authorList>
            <person name="Feng X."/>
        </authorList>
    </citation>
    <scope>NUCLEOTIDE SEQUENCE [LARGE SCALE GENOMIC DNA]</scope>
    <source>
        <strain evidence="21 22">JCM14086</strain>
    </source>
</reference>
<keyword evidence="11" id="KW-0472">Membrane</keyword>
<dbReference type="CDD" id="cd00082">
    <property type="entry name" value="HisKA"/>
    <property type="match status" value="1"/>
</dbReference>
<proteinExistence type="predicted"/>
<gene>
    <name evidence="21" type="ORF">H5P30_16275</name>
</gene>
<name>A0A7X1B0G1_9BACT</name>
<keyword evidence="9" id="KW-1133">Transmembrane helix</keyword>
<keyword evidence="14" id="KW-0175">Coiled coil</keyword>
<dbReference type="InterPro" id="IPR036097">
    <property type="entry name" value="HisK_dim/P_sf"/>
</dbReference>
<evidence type="ECO:0000256" key="3">
    <source>
        <dbReference type="ARBA" id="ARBA00012438"/>
    </source>
</evidence>
<dbReference type="InterPro" id="IPR013655">
    <property type="entry name" value="PAS_fold_3"/>
</dbReference>
<feature type="region of interest" description="Disordered" evidence="15">
    <location>
        <begin position="967"/>
        <end position="993"/>
    </location>
</feature>